<evidence type="ECO:0000256" key="7">
    <source>
        <dbReference type="ARBA" id="ARBA00047899"/>
    </source>
</evidence>
<feature type="compositionally biased region" description="Basic and acidic residues" evidence="10">
    <location>
        <begin position="130"/>
        <end position="139"/>
    </location>
</feature>
<keyword evidence="6 9" id="KW-0067">ATP-binding</keyword>
<keyword evidence="2" id="KW-0723">Serine/threonine-protein kinase</keyword>
<dbReference type="PROSITE" id="PS50011">
    <property type="entry name" value="PROTEIN_KINASE_DOM"/>
    <property type="match status" value="1"/>
</dbReference>
<evidence type="ECO:0000256" key="1">
    <source>
        <dbReference type="ARBA" id="ARBA00012513"/>
    </source>
</evidence>
<accession>A0AAD7NU49</accession>
<proteinExistence type="predicted"/>
<keyword evidence="13" id="KW-1185">Reference proteome</keyword>
<evidence type="ECO:0000313" key="12">
    <source>
        <dbReference type="EMBL" id="KAJ7774733.1"/>
    </source>
</evidence>
<comment type="catalytic activity">
    <reaction evidence="7">
        <text>L-threonyl-[protein] + ATP = O-phospho-L-threonyl-[protein] + ADP + H(+)</text>
        <dbReference type="Rhea" id="RHEA:46608"/>
        <dbReference type="Rhea" id="RHEA-COMP:11060"/>
        <dbReference type="Rhea" id="RHEA-COMP:11605"/>
        <dbReference type="ChEBI" id="CHEBI:15378"/>
        <dbReference type="ChEBI" id="CHEBI:30013"/>
        <dbReference type="ChEBI" id="CHEBI:30616"/>
        <dbReference type="ChEBI" id="CHEBI:61977"/>
        <dbReference type="ChEBI" id="CHEBI:456216"/>
        <dbReference type="EC" id="2.7.11.1"/>
    </reaction>
</comment>
<dbReference type="Pfam" id="PF00069">
    <property type="entry name" value="Pkinase"/>
    <property type="match status" value="1"/>
</dbReference>
<organism evidence="12 13">
    <name type="scientific">Mycena metata</name>
    <dbReference type="NCBI Taxonomy" id="1033252"/>
    <lineage>
        <taxon>Eukaryota</taxon>
        <taxon>Fungi</taxon>
        <taxon>Dikarya</taxon>
        <taxon>Basidiomycota</taxon>
        <taxon>Agaricomycotina</taxon>
        <taxon>Agaricomycetes</taxon>
        <taxon>Agaricomycetidae</taxon>
        <taxon>Agaricales</taxon>
        <taxon>Marasmiineae</taxon>
        <taxon>Mycenaceae</taxon>
        <taxon>Mycena</taxon>
    </lineage>
</organism>
<evidence type="ECO:0000256" key="4">
    <source>
        <dbReference type="ARBA" id="ARBA00022741"/>
    </source>
</evidence>
<evidence type="ECO:0000256" key="9">
    <source>
        <dbReference type="PROSITE-ProRule" id="PRU10141"/>
    </source>
</evidence>
<feature type="compositionally biased region" description="Polar residues" evidence="10">
    <location>
        <begin position="509"/>
        <end position="524"/>
    </location>
</feature>
<feature type="domain" description="Protein kinase" evidence="11">
    <location>
        <begin position="227"/>
        <end position="725"/>
    </location>
</feature>
<gene>
    <name evidence="12" type="ORF">B0H16DRAFT_1759606</name>
</gene>
<feature type="compositionally biased region" description="Low complexity" evidence="10">
    <location>
        <begin position="194"/>
        <end position="208"/>
    </location>
</feature>
<evidence type="ECO:0000256" key="6">
    <source>
        <dbReference type="ARBA" id="ARBA00022840"/>
    </source>
</evidence>
<evidence type="ECO:0000256" key="8">
    <source>
        <dbReference type="ARBA" id="ARBA00048679"/>
    </source>
</evidence>
<sequence>MATAVAADKHTNTLRLPIPAPDIQPIPHDHSPTSRSRFRFSSSRNSSVGAPSPAPMSPALASGPSAAPSAAPGPVQARPAPRSQALSQQPHPPLPWSTQQIPPLSRAPLPAQRQPILSQVAAPTPNPKQASKETLDVKVPDAATTSHTTAESKLAFMRKDPKPTTNGKASPVKQSKDRTPSPASGRPSPTATTHSVADSHASVHSRASTNISSLQDATHAHLAKKYGKWGRVLGSGAGGTVRLIKGSTKSGGSIFAVKQFRPKRAGESEKEYQKKVTAEFCVGSTLKHPNIIATVDIVSDHGHYYEVMEYAPFDLFSVVMSGKMCRPEIYCVFRQVCEGVEYLHEMGLAHRDLKLDNCVMTTDNVVKLIDFGTATVFHYPGRSLTPATGIVGSDPYLAPEVLSGEPYDPRKTDVWSVGIMFMCMVLRRFPWTIPNPKTDPSFKAFVHAHPDLSLKPPPRKPKRGVTMPSSLDPPLPSRPRASSTGADPSSTRNSSETTSMLSLTDHDSGSTSITVPPSRVTTHSTHSDKSADDPLTSPRRLQLQNAKPVFKSTATLPVMLTSESPTDAEMDPSVLTFARPSDSVESLPLSPREPYTDLTFPSSPSDDLPTPRVGTISLTPPISPRARAATFNVFHSVLPASVLATEAPDPDATPTIGQPPEKQAPKKRQRTDSVTTFHGGGAESIFRLLPRETRPALRRMLFVEPSARCTLTDLLKGRGKSSNLLCGCHVHGRTDDGSPGGPCADHDCDPEEEDDGDEWLKSIEPCSREGVVPKHVHIKVTVAEKQGKRRFF</sequence>
<feature type="region of interest" description="Disordered" evidence="10">
    <location>
        <begin position="735"/>
        <end position="756"/>
    </location>
</feature>
<dbReference type="EMBL" id="JARKIB010000011">
    <property type="protein sequence ID" value="KAJ7774733.1"/>
    <property type="molecule type" value="Genomic_DNA"/>
</dbReference>
<evidence type="ECO:0000256" key="10">
    <source>
        <dbReference type="SAM" id="MobiDB-lite"/>
    </source>
</evidence>
<evidence type="ECO:0000256" key="3">
    <source>
        <dbReference type="ARBA" id="ARBA00022679"/>
    </source>
</evidence>
<dbReference type="InterPro" id="IPR000719">
    <property type="entry name" value="Prot_kinase_dom"/>
</dbReference>
<feature type="region of interest" description="Disordered" evidence="10">
    <location>
        <begin position="1"/>
        <end position="213"/>
    </location>
</feature>
<dbReference type="GO" id="GO:0005524">
    <property type="term" value="F:ATP binding"/>
    <property type="evidence" value="ECO:0007669"/>
    <property type="project" value="UniProtKB-UniRule"/>
</dbReference>
<dbReference type="SMART" id="SM00220">
    <property type="entry name" value="S_TKc"/>
    <property type="match status" value="1"/>
</dbReference>
<dbReference type="GO" id="GO:0005829">
    <property type="term" value="C:cytosol"/>
    <property type="evidence" value="ECO:0007669"/>
    <property type="project" value="TreeGrafter"/>
</dbReference>
<dbReference type="GO" id="GO:0004674">
    <property type="term" value="F:protein serine/threonine kinase activity"/>
    <property type="evidence" value="ECO:0007669"/>
    <property type="project" value="UniProtKB-KW"/>
</dbReference>
<dbReference type="InterPro" id="IPR017441">
    <property type="entry name" value="Protein_kinase_ATP_BS"/>
</dbReference>
<dbReference type="Proteomes" id="UP001215598">
    <property type="component" value="Unassembled WGS sequence"/>
</dbReference>
<feature type="compositionally biased region" description="Low complexity" evidence="10">
    <location>
        <begin position="39"/>
        <end position="74"/>
    </location>
</feature>
<dbReference type="PROSITE" id="PS00107">
    <property type="entry name" value="PROTEIN_KINASE_ATP"/>
    <property type="match status" value="1"/>
</dbReference>
<reference evidence="12" key="1">
    <citation type="submission" date="2023-03" db="EMBL/GenBank/DDBJ databases">
        <title>Massive genome expansion in bonnet fungi (Mycena s.s.) driven by repeated elements and novel gene families across ecological guilds.</title>
        <authorList>
            <consortium name="Lawrence Berkeley National Laboratory"/>
            <person name="Harder C.B."/>
            <person name="Miyauchi S."/>
            <person name="Viragh M."/>
            <person name="Kuo A."/>
            <person name="Thoen E."/>
            <person name="Andreopoulos B."/>
            <person name="Lu D."/>
            <person name="Skrede I."/>
            <person name="Drula E."/>
            <person name="Henrissat B."/>
            <person name="Morin E."/>
            <person name="Kohler A."/>
            <person name="Barry K."/>
            <person name="LaButti K."/>
            <person name="Morin E."/>
            <person name="Salamov A."/>
            <person name="Lipzen A."/>
            <person name="Mereny Z."/>
            <person name="Hegedus B."/>
            <person name="Baldrian P."/>
            <person name="Stursova M."/>
            <person name="Weitz H."/>
            <person name="Taylor A."/>
            <person name="Grigoriev I.V."/>
            <person name="Nagy L.G."/>
            <person name="Martin F."/>
            <person name="Kauserud H."/>
        </authorList>
    </citation>
    <scope>NUCLEOTIDE SEQUENCE</scope>
    <source>
        <strain evidence="12">CBHHK182m</strain>
    </source>
</reference>
<feature type="compositionally biased region" description="Polar residues" evidence="10">
    <location>
        <begin position="484"/>
        <end position="502"/>
    </location>
</feature>
<dbReference type="SUPFAM" id="SSF56112">
    <property type="entry name" value="Protein kinase-like (PK-like)"/>
    <property type="match status" value="1"/>
</dbReference>
<name>A0AAD7NU49_9AGAR</name>
<evidence type="ECO:0000256" key="2">
    <source>
        <dbReference type="ARBA" id="ARBA00022527"/>
    </source>
</evidence>
<feature type="region of interest" description="Disordered" evidence="10">
    <location>
        <begin position="450"/>
        <end position="548"/>
    </location>
</feature>
<evidence type="ECO:0000259" key="11">
    <source>
        <dbReference type="PROSITE" id="PS50011"/>
    </source>
</evidence>
<dbReference type="PANTHER" id="PTHR24343:SF137">
    <property type="entry name" value="SERINE_THREONINE-PROTEIN KINASE HRK1"/>
    <property type="match status" value="1"/>
</dbReference>
<dbReference type="Gene3D" id="1.10.510.10">
    <property type="entry name" value="Transferase(Phosphotransferase) domain 1"/>
    <property type="match status" value="1"/>
</dbReference>
<dbReference type="InterPro" id="IPR008271">
    <property type="entry name" value="Ser/Thr_kinase_AS"/>
</dbReference>
<feature type="binding site" evidence="9">
    <location>
        <position position="258"/>
    </location>
    <ligand>
        <name>ATP</name>
        <dbReference type="ChEBI" id="CHEBI:30616"/>
    </ligand>
</feature>
<dbReference type="PROSITE" id="PS00108">
    <property type="entry name" value="PROTEIN_KINASE_ST"/>
    <property type="match status" value="1"/>
</dbReference>
<evidence type="ECO:0000313" key="13">
    <source>
        <dbReference type="Proteomes" id="UP001215598"/>
    </source>
</evidence>
<dbReference type="InterPro" id="IPR011009">
    <property type="entry name" value="Kinase-like_dom_sf"/>
</dbReference>
<keyword evidence="3" id="KW-0808">Transferase</keyword>
<protein>
    <recommendedName>
        <fullName evidence="1">non-specific serine/threonine protein kinase</fullName>
        <ecNumber evidence="1">2.7.11.1</ecNumber>
    </recommendedName>
</protein>
<feature type="region of interest" description="Disordered" evidence="10">
    <location>
        <begin position="646"/>
        <end position="677"/>
    </location>
</feature>
<keyword evidence="4 9" id="KW-0547">Nucleotide-binding</keyword>
<dbReference type="AlphaFoldDB" id="A0AAD7NU49"/>
<keyword evidence="5 12" id="KW-0418">Kinase</keyword>
<evidence type="ECO:0000256" key="5">
    <source>
        <dbReference type="ARBA" id="ARBA00022777"/>
    </source>
</evidence>
<dbReference type="PANTHER" id="PTHR24343">
    <property type="entry name" value="SERINE/THREONINE KINASE"/>
    <property type="match status" value="1"/>
</dbReference>
<comment type="caution">
    <text evidence="12">The sequence shown here is derived from an EMBL/GenBank/DDBJ whole genome shotgun (WGS) entry which is preliminary data.</text>
</comment>
<comment type="catalytic activity">
    <reaction evidence="8">
        <text>L-seryl-[protein] + ATP = O-phospho-L-seryl-[protein] + ADP + H(+)</text>
        <dbReference type="Rhea" id="RHEA:17989"/>
        <dbReference type="Rhea" id="RHEA-COMP:9863"/>
        <dbReference type="Rhea" id="RHEA-COMP:11604"/>
        <dbReference type="ChEBI" id="CHEBI:15378"/>
        <dbReference type="ChEBI" id="CHEBI:29999"/>
        <dbReference type="ChEBI" id="CHEBI:30616"/>
        <dbReference type="ChEBI" id="CHEBI:83421"/>
        <dbReference type="ChEBI" id="CHEBI:456216"/>
        <dbReference type="EC" id="2.7.11.1"/>
    </reaction>
</comment>
<dbReference type="EC" id="2.7.11.1" evidence="1"/>